<feature type="transmembrane region" description="Helical" evidence="2">
    <location>
        <begin position="57"/>
        <end position="76"/>
    </location>
</feature>
<dbReference type="Proteomes" id="UP000245820">
    <property type="component" value="Chromosome"/>
</dbReference>
<keyword evidence="4" id="KW-1185">Reference proteome</keyword>
<dbReference type="RefSeq" id="WP_109343817.1">
    <property type="nucleotide sequence ID" value="NZ_CP029343.1"/>
</dbReference>
<evidence type="ECO:0000313" key="3">
    <source>
        <dbReference type="EMBL" id="AWL03414.1"/>
    </source>
</evidence>
<keyword evidence="2" id="KW-1133">Transmembrane helix</keyword>
<dbReference type="SUPFAM" id="SSF140453">
    <property type="entry name" value="EsxAB dimer-like"/>
    <property type="match status" value="1"/>
</dbReference>
<name>A0A2S2DDJ7_9BURK</name>
<reference evidence="3 4" key="1">
    <citation type="submission" date="2018-05" db="EMBL/GenBank/DDBJ databases">
        <title>Complete genome sequence of Massilia oculi sp. nov. CCUG 43427T (=DSM 26321T), the type strain of M. oculi, and comparison with genome sequences of other Massilia strains.</title>
        <authorList>
            <person name="Zhu B."/>
        </authorList>
    </citation>
    <scope>NUCLEOTIDE SEQUENCE [LARGE SCALE GENOMIC DNA]</scope>
    <source>
        <strain evidence="3 4">CCUG 43427</strain>
    </source>
</reference>
<evidence type="ECO:0000256" key="1">
    <source>
        <dbReference type="SAM" id="Coils"/>
    </source>
</evidence>
<accession>A0A2S2DDJ7</accession>
<dbReference type="OrthoDB" id="9964218at2"/>
<keyword evidence="2" id="KW-0812">Transmembrane</keyword>
<proteinExistence type="predicted"/>
<dbReference type="KEGG" id="mtim:DIR46_02390"/>
<feature type="coiled-coil region" evidence="1">
    <location>
        <begin position="23"/>
        <end position="54"/>
    </location>
</feature>
<sequence>MTTTTDQQNMIALAQLQVEVAYMKAAIARLDASNQELDQKLDRVLNQLAQARGGWRTLMLIGGAAGSLGSGLTWLISHLKG</sequence>
<dbReference type="EMBL" id="CP029343">
    <property type="protein sequence ID" value="AWL03414.1"/>
    <property type="molecule type" value="Genomic_DNA"/>
</dbReference>
<protein>
    <submittedName>
        <fullName evidence="3">Uncharacterized protein</fullName>
    </submittedName>
</protein>
<evidence type="ECO:0000313" key="4">
    <source>
        <dbReference type="Proteomes" id="UP000245820"/>
    </source>
</evidence>
<dbReference type="InterPro" id="IPR036689">
    <property type="entry name" value="ESAT-6-like_sf"/>
</dbReference>
<keyword evidence="2" id="KW-0472">Membrane</keyword>
<dbReference type="AlphaFoldDB" id="A0A2S2DDJ7"/>
<evidence type="ECO:0000256" key="2">
    <source>
        <dbReference type="SAM" id="Phobius"/>
    </source>
</evidence>
<gene>
    <name evidence="3" type="ORF">DIR46_02390</name>
</gene>
<organism evidence="3 4">
    <name type="scientific">Massilia oculi</name>
    <dbReference type="NCBI Taxonomy" id="945844"/>
    <lineage>
        <taxon>Bacteria</taxon>
        <taxon>Pseudomonadati</taxon>
        <taxon>Pseudomonadota</taxon>
        <taxon>Betaproteobacteria</taxon>
        <taxon>Burkholderiales</taxon>
        <taxon>Oxalobacteraceae</taxon>
        <taxon>Telluria group</taxon>
        <taxon>Massilia</taxon>
    </lineage>
</organism>
<keyword evidence="1" id="KW-0175">Coiled coil</keyword>